<dbReference type="RefSeq" id="WP_087678755.1">
    <property type="nucleotide sequence ID" value="NZ_FUWV01000007.1"/>
</dbReference>
<organism evidence="1 2">
    <name type="scientific">Garciella nitratireducens DSM 15102</name>
    <dbReference type="NCBI Taxonomy" id="1121911"/>
    <lineage>
        <taxon>Bacteria</taxon>
        <taxon>Bacillati</taxon>
        <taxon>Bacillota</taxon>
        <taxon>Clostridia</taxon>
        <taxon>Eubacteriales</taxon>
        <taxon>Eubacteriaceae</taxon>
        <taxon>Garciella</taxon>
    </lineage>
</organism>
<sequence length="143" mass="16437">MNKKVWLSIKGQQGFYNENPETIELLTEGELYNKNNSDYILYKESEVSGMKGTTTTIKIEEGGEQISIIRLGTTNSHMVFKKGEKKYDRYTTPYGDFVVSILTKNIDIKYDENKQPTLIHLDYHVNIQGVQGSKNTLEIQVKH</sequence>
<dbReference type="EMBL" id="FUWV01000007">
    <property type="protein sequence ID" value="SJZ66093.1"/>
    <property type="molecule type" value="Genomic_DNA"/>
</dbReference>
<name>A0A1T4MGQ3_9FIRM</name>
<evidence type="ECO:0000313" key="1">
    <source>
        <dbReference type="EMBL" id="SJZ66093.1"/>
    </source>
</evidence>
<dbReference type="InterPro" id="IPR012674">
    <property type="entry name" value="Calycin"/>
</dbReference>
<dbReference type="AlphaFoldDB" id="A0A1T4MGQ3"/>
<dbReference type="SUPFAM" id="SSF50814">
    <property type="entry name" value="Lipocalins"/>
    <property type="match status" value="1"/>
</dbReference>
<protein>
    <submittedName>
        <fullName evidence="1">Uncharacterized beta-barrel protein YwiB, DUF1934 family</fullName>
    </submittedName>
</protein>
<keyword evidence="2" id="KW-1185">Reference proteome</keyword>
<dbReference type="Gene3D" id="2.40.128.20">
    <property type="match status" value="1"/>
</dbReference>
<dbReference type="OrthoDB" id="1680906at2"/>
<dbReference type="Pfam" id="PF09148">
    <property type="entry name" value="DUF1934"/>
    <property type="match status" value="1"/>
</dbReference>
<accession>A0A1T4MGQ3</accession>
<proteinExistence type="predicted"/>
<dbReference type="InterPro" id="IPR015231">
    <property type="entry name" value="DUF1934"/>
</dbReference>
<evidence type="ECO:0000313" key="2">
    <source>
        <dbReference type="Proteomes" id="UP000196365"/>
    </source>
</evidence>
<reference evidence="1 2" key="1">
    <citation type="submission" date="2017-02" db="EMBL/GenBank/DDBJ databases">
        <authorList>
            <person name="Peterson S.W."/>
        </authorList>
    </citation>
    <scope>NUCLEOTIDE SEQUENCE [LARGE SCALE GENOMIC DNA]</scope>
    <source>
        <strain evidence="1 2">DSM 15102</strain>
    </source>
</reference>
<gene>
    <name evidence="1" type="ORF">SAMN02745973_01325</name>
</gene>
<dbReference type="Proteomes" id="UP000196365">
    <property type="component" value="Unassembled WGS sequence"/>
</dbReference>